<sequence>MSTERKTVKRAHLSPLHMAAGAERKHPRVIDAGHVKEWVGIGWIEVREATKADLAAYPHVID</sequence>
<proteinExistence type="predicted"/>
<dbReference type="AlphaFoldDB" id="A0A2U8FQ55"/>
<reference evidence="2 3" key="1">
    <citation type="submission" date="2018-05" db="EMBL/GenBank/DDBJ databases">
        <title>complete genome sequence of Aquabacterium olei NBRC 110486.</title>
        <authorList>
            <person name="Tang B."/>
            <person name="Chang J."/>
            <person name="Zhang L."/>
            <person name="Yang H."/>
        </authorList>
    </citation>
    <scope>NUCLEOTIDE SEQUENCE [LARGE SCALE GENOMIC DNA]</scope>
    <source>
        <strain evidence="2 3">NBRC 110486</strain>
    </source>
</reference>
<evidence type="ECO:0000313" key="3">
    <source>
        <dbReference type="Proteomes" id="UP000244892"/>
    </source>
</evidence>
<accession>A0A2U8FQ55</accession>
<dbReference type="KEGG" id="aon:DEH84_06925"/>
<protein>
    <submittedName>
        <fullName evidence="2">Uncharacterized protein</fullName>
    </submittedName>
</protein>
<keyword evidence="3" id="KW-1185">Reference proteome</keyword>
<gene>
    <name evidence="2" type="ORF">DEH84_06925</name>
</gene>
<dbReference type="OrthoDB" id="1094589at2"/>
<dbReference type="RefSeq" id="WP_109035988.1">
    <property type="nucleotide sequence ID" value="NZ_CP029210.1"/>
</dbReference>
<evidence type="ECO:0000256" key="1">
    <source>
        <dbReference type="SAM" id="MobiDB-lite"/>
    </source>
</evidence>
<dbReference type="Proteomes" id="UP000244892">
    <property type="component" value="Chromosome"/>
</dbReference>
<name>A0A2U8FQ55_9BURK</name>
<evidence type="ECO:0000313" key="2">
    <source>
        <dbReference type="EMBL" id="AWI53192.1"/>
    </source>
</evidence>
<feature type="region of interest" description="Disordered" evidence="1">
    <location>
        <begin position="1"/>
        <end position="24"/>
    </location>
</feature>
<organism evidence="2 3">
    <name type="scientific">Aquabacterium olei</name>
    <dbReference type="NCBI Taxonomy" id="1296669"/>
    <lineage>
        <taxon>Bacteria</taxon>
        <taxon>Pseudomonadati</taxon>
        <taxon>Pseudomonadota</taxon>
        <taxon>Betaproteobacteria</taxon>
        <taxon>Burkholderiales</taxon>
        <taxon>Aquabacterium</taxon>
    </lineage>
</organism>
<dbReference type="EMBL" id="CP029210">
    <property type="protein sequence ID" value="AWI53192.1"/>
    <property type="molecule type" value="Genomic_DNA"/>
</dbReference>